<reference evidence="3" key="1">
    <citation type="submission" date="2022-04" db="EMBL/GenBank/DDBJ databases">
        <title>Draft genome sequences of lactic acid bacteria (LAB) strains involved in meat spoilage.</title>
        <authorList>
            <person name="Palevich N."/>
        </authorList>
    </citation>
    <scope>NUCLEOTIDE SEQUENCE</scope>
    <source>
        <strain evidence="3">9-14</strain>
    </source>
</reference>
<gene>
    <name evidence="3" type="ORF">MX635_12295</name>
</gene>
<sequence length="423" mass="48315">MEELIFVCLQYIFIIVGSGYLSKCINHKGYCLAAIPIAVVVASIYSQVNIIATVLLFLIISSLTFYYIKKAEAAFFYVSITLLTYIASDYFLVGFLTIMDSEINVYVRFLLGSLIFSVILMLIKKMLAIFKSKFFNSQSFRLILSLAAIITLSVYFIDIYVERMDIDKLTLEQINAGFILGYAIFSLVICLLVGIFFKKSFENKEKQKELEYQLEYSKKVEHDYNEMRKLKHDYKNILLSIEDYINREDIPGLTNYFYSEIKESSQAMEQDLFKLSQLSNIQISELKSIFINKLIRSQNLKIDTEIEVKEIIDSIGLEPLILVRAMGIILDNAIEAAQEIPNGFIRVAVFKKSEQIIIVVANTCEDSLSPLYLLKRSGYSTKGKNRGLGLSNLDEMFLKINNVILDTRVENGIFTQILEIGGI</sequence>
<feature type="transmembrane region" description="Helical" evidence="1">
    <location>
        <begin position="173"/>
        <end position="197"/>
    </location>
</feature>
<dbReference type="RefSeq" id="WP_311780915.1">
    <property type="nucleotide sequence ID" value="NZ_JALRMR010000017.1"/>
</dbReference>
<keyword evidence="1" id="KW-0472">Membrane</keyword>
<protein>
    <submittedName>
        <fullName evidence="3">GHKL domain-containing protein</fullName>
    </submittedName>
</protein>
<feature type="transmembrane region" description="Helical" evidence="1">
    <location>
        <begin position="143"/>
        <end position="161"/>
    </location>
</feature>
<dbReference type="InterPro" id="IPR036890">
    <property type="entry name" value="HATPase_C_sf"/>
</dbReference>
<dbReference type="Proteomes" id="UP001249945">
    <property type="component" value="Unassembled WGS sequence"/>
</dbReference>
<keyword evidence="1" id="KW-1133">Transmembrane helix</keyword>
<dbReference type="GO" id="GO:0042802">
    <property type="term" value="F:identical protein binding"/>
    <property type="evidence" value="ECO:0007669"/>
    <property type="project" value="TreeGrafter"/>
</dbReference>
<proteinExistence type="predicted"/>
<feature type="transmembrane region" description="Helical" evidence="1">
    <location>
        <begin position="105"/>
        <end position="123"/>
    </location>
</feature>
<dbReference type="Gene3D" id="3.30.565.10">
    <property type="entry name" value="Histidine kinase-like ATPase, C-terminal domain"/>
    <property type="match status" value="1"/>
</dbReference>
<evidence type="ECO:0000313" key="4">
    <source>
        <dbReference type="Proteomes" id="UP001249945"/>
    </source>
</evidence>
<feature type="transmembrane region" description="Helical" evidence="1">
    <location>
        <begin position="51"/>
        <end position="68"/>
    </location>
</feature>
<dbReference type="Pfam" id="PF14501">
    <property type="entry name" value="HATPase_c_5"/>
    <property type="match status" value="1"/>
</dbReference>
<feature type="transmembrane region" description="Helical" evidence="1">
    <location>
        <begin position="75"/>
        <end position="99"/>
    </location>
</feature>
<dbReference type="PANTHER" id="PTHR40448:SF1">
    <property type="entry name" value="TWO-COMPONENT SENSOR HISTIDINE KINASE"/>
    <property type="match status" value="1"/>
</dbReference>
<name>A0AAW8RBX9_CARDV</name>
<dbReference type="InterPro" id="IPR032834">
    <property type="entry name" value="NatK-like_C"/>
</dbReference>
<organism evidence="3 4">
    <name type="scientific">Carnobacterium divergens</name>
    <name type="common">Lactobacillus divergens</name>
    <dbReference type="NCBI Taxonomy" id="2748"/>
    <lineage>
        <taxon>Bacteria</taxon>
        <taxon>Bacillati</taxon>
        <taxon>Bacillota</taxon>
        <taxon>Bacilli</taxon>
        <taxon>Lactobacillales</taxon>
        <taxon>Carnobacteriaceae</taxon>
        <taxon>Carnobacterium</taxon>
    </lineage>
</organism>
<dbReference type="AlphaFoldDB" id="A0AAW8RBX9"/>
<comment type="caution">
    <text evidence="3">The sequence shown here is derived from an EMBL/GenBank/DDBJ whole genome shotgun (WGS) entry which is preliminary data.</text>
</comment>
<dbReference type="EMBL" id="JALRMR010000017">
    <property type="protein sequence ID" value="MDT1975179.1"/>
    <property type="molecule type" value="Genomic_DNA"/>
</dbReference>
<dbReference type="PANTHER" id="PTHR40448">
    <property type="entry name" value="TWO-COMPONENT SENSOR HISTIDINE KINASE"/>
    <property type="match status" value="1"/>
</dbReference>
<accession>A0AAW8RBX9</accession>
<evidence type="ECO:0000259" key="2">
    <source>
        <dbReference type="Pfam" id="PF14501"/>
    </source>
</evidence>
<evidence type="ECO:0000313" key="3">
    <source>
        <dbReference type="EMBL" id="MDT1975179.1"/>
    </source>
</evidence>
<feature type="domain" description="Sensor histidine kinase NatK-like C-terminal" evidence="2">
    <location>
        <begin position="318"/>
        <end position="420"/>
    </location>
</feature>
<keyword evidence="1" id="KW-0812">Transmembrane</keyword>
<evidence type="ECO:0000256" key="1">
    <source>
        <dbReference type="SAM" id="Phobius"/>
    </source>
</evidence>
<dbReference type="SUPFAM" id="SSF55874">
    <property type="entry name" value="ATPase domain of HSP90 chaperone/DNA topoisomerase II/histidine kinase"/>
    <property type="match status" value="1"/>
</dbReference>
<feature type="transmembrane region" description="Helical" evidence="1">
    <location>
        <begin position="6"/>
        <end position="22"/>
    </location>
</feature>
<feature type="transmembrane region" description="Helical" evidence="1">
    <location>
        <begin position="29"/>
        <end position="45"/>
    </location>
</feature>